<evidence type="ECO:0000313" key="2">
    <source>
        <dbReference type="Proteomes" id="UP000285060"/>
    </source>
</evidence>
<proteinExistence type="predicted"/>
<keyword evidence="2" id="KW-1185">Reference proteome</keyword>
<feature type="non-terminal residue" evidence="1">
    <location>
        <position position="198"/>
    </location>
</feature>
<evidence type="ECO:0000313" key="1">
    <source>
        <dbReference type="EMBL" id="RHY31447.1"/>
    </source>
</evidence>
<dbReference type="AlphaFoldDB" id="A0A3R6VZI0"/>
<protein>
    <submittedName>
        <fullName evidence="1">Uncharacterized protein</fullName>
    </submittedName>
</protein>
<accession>A0A3R6VZI0</accession>
<dbReference type="EMBL" id="QUSY01000213">
    <property type="protein sequence ID" value="RHY31447.1"/>
    <property type="molecule type" value="Genomic_DNA"/>
</dbReference>
<sequence length="198" mass="22563">MQLLLHRDDEASAGYVDPGQRRGLPKLPPLASLQHTALRQGHDPDVPRLLAQRQCGHVYHARLRRTFRVELDEQGQVDWRGTFIRFGYDEGSVFLALCGRRKGRWRHEEVLYAAHWLAHMRVGTSRQSTRASLAAVLHSDEMRVFKKLHNCPILARMVVGATGSSDSFKTLREGFLKATQLEALLAIRPHLDDMTFMS</sequence>
<gene>
    <name evidence="1" type="ORF">DYB32_003477</name>
</gene>
<organism evidence="1 2">
    <name type="scientific">Aphanomyces invadans</name>
    <dbReference type="NCBI Taxonomy" id="157072"/>
    <lineage>
        <taxon>Eukaryota</taxon>
        <taxon>Sar</taxon>
        <taxon>Stramenopiles</taxon>
        <taxon>Oomycota</taxon>
        <taxon>Saprolegniomycetes</taxon>
        <taxon>Saprolegniales</taxon>
        <taxon>Verrucalvaceae</taxon>
        <taxon>Aphanomyces</taxon>
    </lineage>
</organism>
<reference evidence="1 2" key="1">
    <citation type="submission" date="2018-08" db="EMBL/GenBank/DDBJ databases">
        <title>Aphanomyces genome sequencing and annotation.</title>
        <authorList>
            <person name="Minardi D."/>
            <person name="Oidtmann B."/>
            <person name="Van Der Giezen M."/>
            <person name="Studholme D.J."/>
        </authorList>
    </citation>
    <scope>NUCLEOTIDE SEQUENCE [LARGE SCALE GENOMIC DNA]</scope>
    <source>
        <strain evidence="1 2">NJM0002</strain>
    </source>
</reference>
<name>A0A3R6VZI0_9STRA</name>
<dbReference type="Proteomes" id="UP000285060">
    <property type="component" value="Unassembled WGS sequence"/>
</dbReference>
<comment type="caution">
    <text evidence="1">The sequence shown here is derived from an EMBL/GenBank/DDBJ whole genome shotgun (WGS) entry which is preliminary data.</text>
</comment>